<dbReference type="SUPFAM" id="SSF47781">
    <property type="entry name" value="RuvA domain 2-like"/>
    <property type="match status" value="1"/>
</dbReference>
<dbReference type="Gene3D" id="3.40.50.10130">
    <property type="match status" value="1"/>
</dbReference>
<evidence type="ECO:0000256" key="2">
    <source>
        <dbReference type="ARBA" id="ARBA00010015"/>
    </source>
</evidence>
<evidence type="ECO:0000256" key="6">
    <source>
        <dbReference type="ARBA" id="ARBA00022801"/>
    </source>
</evidence>
<evidence type="ECO:0000259" key="11">
    <source>
        <dbReference type="SMART" id="SM00891"/>
    </source>
</evidence>
<organism evidence="12">
    <name type="scientific">Oikopleura dioica</name>
    <name type="common">Tunicate</name>
    <dbReference type="NCBI Taxonomy" id="34765"/>
    <lineage>
        <taxon>Eukaryota</taxon>
        <taxon>Metazoa</taxon>
        <taxon>Chordata</taxon>
        <taxon>Tunicata</taxon>
        <taxon>Appendicularia</taxon>
        <taxon>Copelata</taxon>
        <taxon>Oikopleuridae</taxon>
        <taxon>Oikopleura</taxon>
    </lineage>
</organism>
<keyword evidence="4" id="KW-0255">Endonuclease</keyword>
<dbReference type="GO" id="GO:0000014">
    <property type="term" value="F:single-stranded DNA endodeoxyribonuclease activity"/>
    <property type="evidence" value="ECO:0007669"/>
    <property type="project" value="TreeGrafter"/>
</dbReference>
<evidence type="ECO:0000313" key="12">
    <source>
        <dbReference type="EMBL" id="CBY09803.1"/>
    </source>
</evidence>
<dbReference type="InterPro" id="IPR010994">
    <property type="entry name" value="RuvA_2-like"/>
</dbReference>
<dbReference type="Pfam" id="PF02732">
    <property type="entry name" value="ERCC4"/>
    <property type="match status" value="1"/>
</dbReference>
<dbReference type="GO" id="GO:0000724">
    <property type="term" value="P:double-strand break repair via homologous recombination"/>
    <property type="evidence" value="ECO:0007669"/>
    <property type="project" value="TreeGrafter"/>
</dbReference>
<sequence length="556" mass="64505">MKEIQRIILDLMNKEVKEIKKCGVDLGSYSVELFSTLGGLRMWIEERYEPKSDLVDARGKECIANLREIQMHLFSLIYHSSVEFYALLQDRYDKKIEQKDLKWLGDPQASRLHELAKTRVFRPNGELYFEIFPRWDAFIQLMQEIKKLATPERKKTLITCRNSKSAREILMLLKKTPIEILEMQYRRQILRPDSGEEVSDDEGYAKIGELEILLSVYDHQPAFGVESLIYDMRPDFVVVYEINLKTIREIEHAKASLSKSKCKFAVYTLSTEGSVDEAQFVSIKHREIRSFEYLIEEKDSIENKLTAEVDMETYADWPVIVADTREFKSELPGMLFRHQLRLAPSMIEVGDYILSPEIAVERKALMDFIGSINNGRLYTQLTKMCRHYKRPMLLLEFEEREPFTFKGARVKTFSMSSALDKLVLTLINFKTVRLLWSRSANHTAIIFNELKKDTDNPAVLSDNELSILYNTQQVDAALTLPGITSKNVNLVTNNFNSLKDLFGSSMEKITKVLGKEVGKAVYDFINYKHEVQKIQITKKAKIGSYQKYKLAKQQKN</sequence>
<gene>
    <name evidence="12" type="ORF">GSOID_T00010617001</name>
</gene>
<keyword evidence="7" id="KW-0238">DNA-binding</keyword>
<dbReference type="AlphaFoldDB" id="E4XGK5"/>
<keyword evidence="8" id="KW-0234">DNA repair</keyword>
<keyword evidence="3" id="KW-0540">Nuclease</keyword>
<evidence type="ECO:0000256" key="9">
    <source>
        <dbReference type="ARBA" id="ARBA00023242"/>
    </source>
</evidence>
<dbReference type="InterPro" id="IPR047520">
    <property type="entry name" value="XPF_nuclease"/>
</dbReference>
<dbReference type="Proteomes" id="UP000001307">
    <property type="component" value="Unassembled WGS sequence"/>
</dbReference>
<dbReference type="GO" id="GO:1901255">
    <property type="term" value="P:nucleotide-excision repair involved in interstrand cross-link repair"/>
    <property type="evidence" value="ECO:0007669"/>
    <property type="project" value="TreeGrafter"/>
</dbReference>
<keyword evidence="13" id="KW-1185">Reference proteome</keyword>
<keyword evidence="9" id="KW-0539">Nucleus</keyword>
<dbReference type="CDD" id="cd20078">
    <property type="entry name" value="XPF_nuclease_XPF_euk"/>
    <property type="match status" value="1"/>
</dbReference>
<dbReference type="GO" id="GO:0003684">
    <property type="term" value="F:damaged DNA binding"/>
    <property type="evidence" value="ECO:0007669"/>
    <property type="project" value="TreeGrafter"/>
</dbReference>
<dbReference type="InParanoid" id="E4XGK5"/>
<evidence type="ECO:0000256" key="4">
    <source>
        <dbReference type="ARBA" id="ARBA00022759"/>
    </source>
</evidence>
<dbReference type="FunFam" id="3.40.50.10130:FF:000002">
    <property type="entry name" value="DNA repair endonuclease XPF"/>
    <property type="match status" value="1"/>
</dbReference>
<proteinExistence type="inferred from homology"/>
<evidence type="ECO:0000256" key="10">
    <source>
        <dbReference type="ARBA" id="ARBA00072370"/>
    </source>
</evidence>
<evidence type="ECO:0000256" key="5">
    <source>
        <dbReference type="ARBA" id="ARBA00022763"/>
    </source>
</evidence>
<dbReference type="SUPFAM" id="SSF52980">
    <property type="entry name" value="Restriction endonuclease-like"/>
    <property type="match status" value="1"/>
</dbReference>
<dbReference type="GO" id="GO:0000110">
    <property type="term" value="C:nucleotide-excision repair factor 1 complex"/>
    <property type="evidence" value="ECO:0007669"/>
    <property type="project" value="TreeGrafter"/>
</dbReference>
<comment type="subcellular location">
    <subcellularLocation>
        <location evidence="1">Nucleus</location>
    </subcellularLocation>
</comment>
<dbReference type="PANTHER" id="PTHR10150">
    <property type="entry name" value="DNA REPAIR ENDONUCLEASE XPF"/>
    <property type="match status" value="1"/>
</dbReference>
<reference evidence="12" key="1">
    <citation type="journal article" date="2010" name="Science">
        <title>Plasticity of animal genome architecture unmasked by rapid evolution of a pelagic tunicate.</title>
        <authorList>
            <person name="Denoeud F."/>
            <person name="Henriet S."/>
            <person name="Mungpakdee S."/>
            <person name="Aury J.M."/>
            <person name="Da Silva C."/>
            <person name="Brinkmann H."/>
            <person name="Mikhaleva J."/>
            <person name="Olsen L.C."/>
            <person name="Jubin C."/>
            <person name="Canestro C."/>
            <person name="Bouquet J.M."/>
            <person name="Danks G."/>
            <person name="Poulain J."/>
            <person name="Campsteijn C."/>
            <person name="Adamski M."/>
            <person name="Cross I."/>
            <person name="Yadetie F."/>
            <person name="Muffato M."/>
            <person name="Louis A."/>
            <person name="Butcher S."/>
            <person name="Tsagkogeorga G."/>
            <person name="Konrad A."/>
            <person name="Singh S."/>
            <person name="Jensen M.F."/>
            <person name="Cong E.H."/>
            <person name="Eikeseth-Otteraa H."/>
            <person name="Noel B."/>
            <person name="Anthouard V."/>
            <person name="Porcel B.M."/>
            <person name="Kachouri-Lafond R."/>
            <person name="Nishino A."/>
            <person name="Ugolini M."/>
            <person name="Chourrout P."/>
            <person name="Nishida H."/>
            <person name="Aasland R."/>
            <person name="Huzurbazar S."/>
            <person name="Westhof E."/>
            <person name="Delsuc F."/>
            <person name="Lehrach H."/>
            <person name="Reinhardt R."/>
            <person name="Weissenbach J."/>
            <person name="Roy S.W."/>
            <person name="Artiguenave F."/>
            <person name="Postlethwait J.H."/>
            <person name="Manak J.R."/>
            <person name="Thompson E.M."/>
            <person name="Jaillon O."/>
            <person name="Du Pasquier L."/>
            <person name="Boudinot P."/>
            <person name="Liberles D.A."/>
            <person name="Volff J.N."/>
            <person name="Philippe H."/>
            <person name="Lenhard B."/>
            <person name="Roest Crollius H."/>
            <person name="Wincker P."/>
            <person name="Chourrout D."/>
        </authorList>
    </citation>
    <scope>NUCLEOTIDE SEQUENCE [LARGE SCALE GENOMIC DNA]</scope>
</reference>
<dbReference type="GO" id="GO:0000712">
    <property type="term" value="P:resolution of meiotic recombination intermediates"/>
    <property type="evidence" value="ECO:0007669"/>
    <property type="project" value="TreeGrafter"/>
</dbReference>
<name>E4XGK5_OIKDI</name>
<dbReference type="OrthoDB" id="361020at2759"/>
<evidence type="ECO:0000256" key="7">
    <source>
        <dbReference type="ARBA" id="ARBA00023125"/>
    </source>
</evidence>
<dbReference type="Gene3D" id="1.10.150.20">
    <property type="entry name" value="5' to 3' exonuclease, C-terminal subdomain"/>
    <property type="match status" value="1"/>
</dbReference>
<protein>
    <recommendedName>
        <fullName evidence="10">DNA repair endonuclease XPF</fullName>
    </recommendedName>
</protein>
<dbReference type="InterPro" id="IPR006166">
    <property type="entry name" value="ERCC4_domain"/>
</dbReference>
<comment type="similarity">
    <text evidence="2">Belongs to the XPF family.</text>
</comment>
<evidence type="ECO:0000256" key="8">
    <source>
        <dbReference type="ARBA" id="ARBA00023204"/>
    </source>
</evidence>
<keyword evidence="6" id="KW-0378">Hydrolase</keyword>
<evidence type="ECO:0000313" key="13">
    <source>
        <dbReference type="Proteomes" id="UP000001307"/>
    </source>
</evidence>
<dbReference type="SMART" id="SM00891">
    <property type="entry name" value="ERCC4"/>
    <property type="match status" value="1"/>
</dbReference>
<keyword evidence="5" id="KW-0227">DNA damage</keyword>
<evidence type="ECO:0000256" key="3">
    <source>
        <dbReference type="ARBA" id="ARBA00022722"/>
    </source>
</evidence>
<dbReference type="GO" id="GO:0003697">
    <property type="term" value="F:single-stranded DNA binding"/>
    <property type="evidence" value="ECO:0007669"/>
    <property type="project" value="TreeGrafter"/>
</dbReference>
<feature type="domain" description="ERCC4" evidence="11">
    <location>
        <begin position="319"/>
        <end position="399"/>
    </location>
</feature>
<evidence type="ECO:0000256" key="1">
    <source>
        <dbReference type="ARBA" id="ARBA00004123"/>
    </source>
</evidence>
<dbReference type="EMBL" id="FN653048">
    <property type="protein sequence ID" value="CBY09803.1"/>
    <property type="molecule type" value="Genomic_DNA"/>
</dbReference>
<dbReference type="PANTHER" id="PTHR10150:SF0">
    <property type="entry name" value="DNA REPAIR ENDONUCLEASE XPF"/>
    <property type="match status" value="1"/>
</dbReference>
<dbReference type="InterPro" id="IPR011335">
    <property type="entry name" value="Restrct_endonuc-II-like"/>
</dbReference>
<accession>E4XGK5</accession>